<dbReference type="PRINTS" id="PR01415">
    <property type="entry name" value="ANKYRIN"/>
</dbReference>
<comment type="catalytic activity">
    <reaction evidence="5">
        <text>a 1,2-diacyl-sn-glycero-3-phosphocholine + H2O = a 1-acyl-sn-glycero-3-phosphocholine + a fatty acid + H(+)</text>
        <dbReference type="Rhea" id="RHEA:15801"/>
        <dbReference type="ChEBI" id="CHEBI:15377"/>
        <dbReference type="ChEBI" id="CHEBI:15378"/>
        <dbReference type="ChEBI" id="CHEBI:28868"/>
        <dbReference type="ChEBI" id="CHEBI:57643"/>
        <dbReference type="ChEBI" id="CHEBI:58168"/>
        <dbReference type="EC" id="3.1.1.4"/>
    </reaction>
    <physiologicalReaction direction="left-to-right" evidence="5">
        <dbReference type="Rhea" id="RHEA:15802"/>
    </physiologicalReaction>
</comment>
<accession>A0A0B4EU81</accession>
<dbReference type="EMBL" id="AZNF01000014">
    <property type="protein sequence ID" value="KID61623.1"/>
    <property type="molecule type" value="Genomic_DNA"/>
</dbReference>
<dbReference type="GO" id="GO:0019369">
    <property type="term" value="P:arachidonate metabolic process"/>
    <property type="evidence" value="ECO:0007669"/>
    <property type="project" value="TreeGrafter"/>
</dbReference>
<evidence type="ECO:0000256" key="1">
    <source>
        <dbReference type="ARBA" id="ARBA00013278"/>
    </source>
</evidence>
<dbReference type="GO" id="GO:0046486">
    <property type="term" value="P:glycerolipid metabolic process"/>
    <property type="evidence" value="ECO:0007669"/>
    <property type="project" value="UniProtKB-ARBA"/>
</dbReference>
<dbReference type="AlphaFoldDB" id="A0A0B4EU81"/>
<keyword evidence="3 7" id="KW-0442">Lipid degradation</keyword>
<feature type="active site" description="Proton acceptor" evidence="7">
    <location>
        <position position="200"/>
    </location>
</feature>
<dbReference type="SUPFAM" id="SSF52151">
    <property type="entry name" value="FabD/lysophospholipase-like"/>
    <property type="match status" value="1"/>
</dbReference>
<evidence type="ECO:0000259" key="8">
    <source>
        <dbReference type="PROSITE" id="PS51635"/>
    </source>
</evidence>
<dbReference type="InterPro" id="IPR002641">
    <property type="entry name" value="PNPLA_dom"/>
</dbReference>
<evidence type="ECO:0000313" key="10">
    <source>
        <dbReference type="Proteomes" id="UP000031186"/>
    </source>
</evidence>
<dbReference type="VEuPathDB" id="FungiDB:MAN_08862"/>
<evidence type="ECO:0000256" key="4">
    <source>
        <dbReference type="ARBA" id="ARBA00023098"/>
    </source>
</evidence>
<dbReference type="InterPro" id="IPR016035">
    <property type="entry name" value="Acyl_Trfase/lysoPLipase"/>
</dbReference>
<evidence type="ECO:0000256" key="2">
    <source>
        <dbReference type="ARBA" id="ARBA00022801"/>
    </source>
</evidence>
<feature type="non-terminal residue" evidence="9">
    <location>
        <position position="1"/>
    </location>
</feature>
<sequence length="600" mass="66432">MSYYTSSGAPLRILTIDGGGVRGISSLYILKDIMAQVKRQYKADHPDDPNKKLRPCDVFDLICGTSTGGLIALMLGRLKMDVRDVISQYDQMLKEIFTANSYKANARFDHEILEKCIKNTIVSSSLGVDADCLLEDESEPKTFVISTYLRGSGAVPARMRTYSSITSDPFEATIWEVARATSAAPTFFKSITIDGIEYGDGGTGWNNPAEEAINEAHRIWPRQPIACLVSLGTGLEDARQLRDQNGQVKDSFVRKLFQRAAPRQAFQIAVAEYCVNSLTSCETVHQRLNEHPARHGLADSYFRLNVPQGMSQIGLEEWNKVKDIKSLTTEYMETGDCYRMKQRIAKVLLNPQSIGPAPDTDKHGRTTLHRAALKGDLEEIEAQLNQGADIDAVEDQNGWTPLICALKQDHFEAFKALITYGADINKPDTTKFTPLHLAFGAGDVSLSQRKDYINFKMTLIYASRIDLNVKDHEERTPLLYAVMSGSVFFVNLLLGKGAKVNDKDKLGRTAMHRTVFIGSEEMMEMLYQGGADINAKDDAGQTPLHWAGSMNKAGLATWLCDHGGDTKLLDNNNKTALQLAIASQAADSEQVLMTKALRDL</sequence>
<reference evidence="9 10" key="1">
    <citation type="journal article" date="2014" name="Proc. Natl. Acad. Sci. U.S.A.">
        <title>Trajectory and genomic determinants of fungal-pathogen speciation and host adaptation.</title>
        <authorList>
            <person name="Hu X."/>
            <person name="Xiao G."/>
            <person name="Zheng P."/>
            <person name="Shang Y."/>
            <person name="Su Y."/>
            <person name="Zhang X."/>
            <person name="Liu X."/>
            <person name="Zhan S."/>
            <person name="St Leger R.J."/>
            <person name="Wang C."/>
        </authorList>
    </citation>
    <scope>NUCLEOTIDE SEQUENCE [LARGE SCALE GENOMIC DNA]</scope>
    <source>
        <strain evidence="9 10">ARSEF 549</strain>
    </source>
</reference>
<dbReference type="Gene3D" id="1.25.40.20">
    <property type="entry name" value="Ankyrin repeat-containing domain"/>
    <property type="match status" value="2"/>
</dbReference>
<comment type="caution">
    <text evidence="9">The sequence shown here is derived from an EMBL/GenBank/DDBJ whole genome shotgun (WGS) entry which is preliminary data.</text>
</comment>
<dbReference type="PANTHER" id="PTHR24185:SF1">
    <property type="entry name" value="CALCIUM-INDEPENDENT PHOSPHOLIPASE A2-GAMMA"/>
    <property type="match status" value="1"/>
</dbReference>
<dbReference type="EC" id="3.1.1.4" evidence="1"/>
<feature type="active site" description="Nucleophile" evidence="7">
    <location>
        <position position="66"/>
    </location>
</feature>
<evidence type="ECO:0000256" key="5">
    <source>
        <dbReference type="ARBA" id="ARBA00023422"/>
    </source>
</evidence>
<keyword evidence="2 7" id="KW-0378">Hydrolase</keyword>
<evidence type="ECO:0000313" key="9">
    <source>
        <dbReference type="EMBL" id="KID61623.1"/>
    </source>
</evidence>
<feature type="short sequence motif" description="DGA/G" evidence="7">
    <location>
        <begin position="200"/>
        <end position="202"/>
    </location>
</feature>
<evidence type="ECO:0000256" key="3">
    <source>
        <dbReference type="ARBA" id="ARBA00022963"/>
    </source>
</evidence>
<dbReference type="GO" id="GO:0016042">
    <property type="term" value="P:lipid catabolic process"/>
    <property type="evidence" value="ECO:0007669"/>
    <property type="project" value="UniProtKB-UniRule"/>
</dbReference>
<protein>
    <recommendedName>
        <fullName evidence="1">phospholipase A2</fullName>
        <ecNumber evidence="1">3.1.1.4</ecNumber>
    </recommendedName>
</protein>
<evidence type="ECO:0000256" key="6">
    <source>
        <dbReference type="PROSITE-ProRule" id="PRU00023"/>
    </source>
</evidence>
<feature type="short sequence motif" description="GXGXXG" evidence="7">
    <location>
        <begin position="18"/>
        <end position="23"/>
    </location>
</feature>
<feature type="short sequence motif" description="GXSXG" evidence="7">
    <location>
        <begin position="64"/>
        <end position="68"/>
    </location>
</feature>
<dbReference type="Pfam" id="PF12796">
    <property type="entry name" value="Ank_2"/>
    <property type="match status" value="2"/>
</dbReference>
<dbReference type="InterPro" id="IPR036770">
    <property type="entry name" value="Ankyrin_rpt-contain_sf"/>
</dbReference>
<organism evidence="9 10">
    <name type="scientific">Metarhizium anisopliae (strain ARSEF 549)</name>
    <dbReference type="NCBI Taxonomy" id="3151832"/>
    <lineage>
        <taxon>Eukaryota</taxon>
        <taxon>Fungi</taxon>
        <taxon>Dikarya</taxon>
        <taxon>Ascomycota</taxon>
        <taxon>Pezizomycotina</taxon>
        <taxon>Sordariomycetes</taxon>
        <taxon>Hypocreomycetidae</taxon>
        <taxon>Hypocreales</taxon>
        <taxon>Clavicipitaceae</taxon>
        <taxon>Metarhizium</taxon>
    </lineage>
</organism>
<dbReference type="GO" id="GO:0016020">
    <property type="term" value="C:membrane"/>
    <property type="evidence" value="ECO:0007669"/>
    <property type="project" value="TreeGrafter"/>
</dbReference>
<feature type="repeat" description="ANK" evidence="6">
    <location>
        <begin position="363"/>
        <end position="395"/>
    </location>
</feature>
<dbReference type="InterPro" id="IPR002110">
    <property type="entry name" value="Ankyrin_rpt"/>
</dbReference>
<feature type="repeat" description="ANK" evidence="6">
    <location>
        <begin position="397"/>
        <end position="429"/>
    </location>
</feature>
<keyword evidence="4 7" id="KW-0443">Lipid metabolism</keyword>
<dbReference type="PROSITE" id="PS51635">
    <property type="entry name" value="PNPLA"/>
    <property type="match status" value="1"/>
</dbReference>
<dbReference type="PROSITE" id="PS50088">
    <property type="entry name" value="ANK_REPEAT"/>
    <property type="match status" value="5"/>
</dbReference>
<feature type="repeat" description="ANK" evidence="6">
    <location>
        <begin position="506"/>
        <end position="538"/>
    </location>
</feature>
<proteinExistence type="predicted"/>
<feature type="repeat" description="ANK" evidence="6">
    <location>
        <begin position="473"/>
        <end position="505"/>
    </location>
</feature>
<dbReference type="Pfam" id="PF01734">
    <property type="entry name" value="Patatin"/>
    <property type="match status" value="1"/>
</dbReference>
<evidence type="ECO:0000256" key="7">
    <source>
        <dbReference type="PROSITE-ProRule" id="PRU01161"/>
    </source>
</evidence>
<keyword evidence="10" id="KW-1185">Reference proteome</keyword>
<name>A0A0B4EU81_METAF</name>
<feature type="domain" description="PNPLA" evidence="8">
    <location>
        <begin position="14"/>
        <end position="213"/>
    </location>
</feature>
<keyword evidence="6" id="KW-0040">ANK repeat</keyword>
<gene>
    <name evidence="9" type="ORF">MAN_08862</name>
</gene>
<dbReference type="SMART" id="SM00248">
    <property type="entry name" value="ANK"/>
    <property type="match status" value="5"/>
</dbReference>
<dbReference type="PANTHER" id="PTHR24185">
    <property type="entry name" value="CALCIUM-INDEPENDENT PHOSPHOLIPASE A2-GAMMA"/>
    <property type="match status" value="1"/>
</dbReference>
<dbReference type="Gene3D" id="3.40.1090.10">
    <property type="entry name" value="Cytosolic phospholipase A2 catalytic domain"/>
    <property type="match status" value="1"/>
</dbReference>
<dbReference type="PROSITE" id="PS50297">
    <property type="entry name" value="ANK_REP_REGION"/>
    <property type="match status" value="4"/>
</dbReference>
<dbReference type="Proteomes" id="UP000031186">
    <property type="component" value="Unassembled WGS sequence"/>
</dbReference>
<dbReference type="GO" id="GO:0047499">
    <property type="term" value="F:calcium-independent phospholipase A2 activity"/>
    <property type="evidence" value="ECO:0007669"/>
    <property type="project" value="TreeGrafter"/>
</dbReference>
<feature type="repeat" description="ANK" evidence="6">
    <location>
        <begin position="539"/>
        <end position="571"/>
    </location>
</feature>
<dbReference type="SUPFAM" id="SSF48403">
    <property type="entry name" value="Ankyrin repeat"/>
    <property type="match status" value="1"/>
</dbReference>
<dbReference type="HOGENOM" id="CLU_021754_0_0_1"/>
<dbReference type="CDD" id="cd07216">
    <property type="entry name" value="Pat17_PNPLA8_PNPLA9_like3"/>
    <property type="match status" value="1"/>
</dbReference>